<accession>A0AAV9ZKM2</accession>
<organism evidence="2 3">
    <name type="scientific">Favolaschia claudopus</name>
    <dbReference type="NCBI Taxonomy" id="2862362"/>
    <lineage>
        <taxon>Eukaryota</taxon>
        <taxon>Fungi</taxon>
        <taxon>Dikarya</taxon>
        <taxon>Basidiomycota</taxon>
        <taxon>Agaricomycotina</taxon>
        <taxon>Agaricomycetes</taxon>
        <taxon>Agaricomycetidae</taxon>
        <taxon>Agaricales</taxon>
        <taxon>Marasmiineae</taxon>
        <taxon>Mycenaceae</taxon>
        <taxon>Favolaschia</taxon>
    </lineage>
</organism>
<dbReference type="Proteomes" id="UP001362999">
    <property type="component" value="Unassembled WGS sequence"/>
</dbReference>
<comment type="caution">
    <text evidence="2">The sequence shown here is derived from an EMBL/GenBank/DDBJ whole genome shotgun (WGS) entry which is preliminary data.</text>
</comment>
<dbReference type="AlphaFoldDB" id="A0AAV9ZKM2"/>
<proteinExistence type="predicted"/>
<sequence length="125" mass="15091">MILAMHLQVLRHRKFWDSERFYGHVKEFNELHTTFDPTYPPTNYLRLNSRKRRHPVISIEGHPQIRRREEEDEDYVEELPPTKRQATTRILRPRGKDSQTQKKVIPGKVVKSGRNWDIVEMDEEE</sequence>
<evidence type="ECO:0000256" key="1">
    <source>
        <dbReference type="SAM" id="MobiDB-lite"/>
    </source>
</evidence>
<keyword evidence="3" id="KW-1185">Reference proteome</keyword>
<reference evidence="2 3" key="1">
    <citation type="journal article" date="2024" name="J Genomics">
        <title>Draft genome sequencing and assembly of Favolaschia claudopus CIRM-BRFM 2984 isolated from oak limbs.</title>
        <authorList>
            <person name="Navarro D."/>
            <person name="Drula E."/>
            <person name="Chaduli D."/>
            <person name="Cazenave R."/>
            <person name="Ahrendt S."/>
            <person name="Wang J."/>
            <person name="Lipzen A."/>
            <person name="Daum C."/>
            <person name="Barry K."/>
            <person name="Grigoriev I.V."/>
            <person name="Favel A."/>
            <person name="Rosso M.N."/>
            <person name="Martin F."/>
        </authorList>
    </citation>
    <scope>NUCLEOTIDE SEQUENCE [LARGE SCALE GENOMIC DNA]</scope>
    <source>
        <strain evidence="2 3">CIRM-BRFM 2984</strain>
    </source>
</reference>
<name>A0AAV9ZKM2_9AGAR</name>
<protein>
    <submittedName>
        <fullName evidence="2">Uncharacterized protein</fullName>
    </submittedName>
</protein>
<feature type="region of interest" description="Disordered" evidence="1">
    <location>
        <begin position="68"/>
        <end position="103"/>
    </location>
</feature>
<evidence type="ECO:0000313" key="3">
    <source>
        <dbReference type="Proteomes" id="UP001362999"/>
    </source>
</evidence>
<evidence type="ECO:0000313" key="2">
    <source>
        <dbReference type="EMBL" id="KAK6984749.1"/>
    </source>
</evidence>
<dbReference type="EMBL" id="JAWWNJ010000135">
    <property type="protein sequence ID" value="KAK6984749.1"/>
    <property type="molecule type" value="Genomic_DNA"/>
</dbReference>
<gene>
    <name evidence="2" type="ORF">R3P38DRAFT_2806349</name>
</gene>